<dbReference type="OrthoDB" id="10250282at2759"/>
<dbReference type="PROSITE" id="PS51257">
    <property type="entry name" value="PROKAR_LIPOPROTEIN"/>
    <property type="match status" value="1"/>
</dbReference>
<evidence type="ECO:0000259" key="3">
    <source>
        <dbReference type="Pfam" id="PF00144"/>
    </source>
</evidence>
<feature type="domain" description="Beta-lactamase-like ARB-00930-like C-terminal" evidence="4">
    <location>
        <begin position="439"/>
        <end position="578"/>
    </location>
</feature>
<dbReference type="InterPro" id="IPR001466">
    <property type="entry name" value="Beta-lactam-related"/>
</dbReference>
<keyword evidence="6" id="KW-1185">Reference proteome</keyword>
<keyword evidence="2" id="KW-0732">Signal</keyword>
<dbReference type="RefSeq" id="XP_008720470.1">
    <property type="nucleotide sequence ID" value="XM_008722248.1"/>
</dbReference>
<feature type="signal peptide" evidence="2">
    <location>
        <begin position="1"/>
        <end position="24"/>
    </location>
</feature>
<evidence type="ECO:0000259" key="4">
    <source>
        <dbReference type="Pfam" id="PF26335"/>
    </source>
</evidence>
<evidence type="ECO:0000256" key="1">
    <source>
        <dbReference type="ARBA" id="ARBA00038473"/>
    </source>
</evidence>
<protein>
    <submittedName>
        <fullName evidence="5">Uncharacterized protein</fullName>
    </submittedName>
</protein>
<dbReference type="SUPFAM" id="SSF56601">
    <property type="entry name" value="beta-lactamase/transpeptidase-like"/>
    <property type="match status" value="1"/>
</dbReference>
<dbReference type="PANTHER" id="PTHR22935">
    <property type="entry name" value="PENICILLIN-BINDING PROTEIN"/>
    <property type="match status" value="1"/>
</dbReference>
<dbReference type="Proteomes" id="UP000030752">
    <property type="component" value="Unassembled WGS sequence"/>
</dbReference>
<dbReference type="Gene3D" id="3.40.710.10">
    <property type="entry name" value="DD-peptidase/beta-lactamase superfamily"/>
    <property type="match status" value="1"/>
</dbReference>
<organism evidence="5 6">
    <name type="scientific">Cyphellophora europaea (strain CBS 101466)</name>
    <name type="common">Phialophora europaea</name>
    <dbReference type="NCBI Taxonomy" id="1220924"/>
    <lineage>
        <taxon>Eukaryota</taxon>
        <taxon>Fungi</taxon>
        <taxon>Dikarya</taxon>
        <taxon>Ascomycota</taxon>
        <taxon>Pezizomycotina</taxon>
        <taxon>Eurotiomycetes</taxon>
        <taxon>Chaetothyriomycetidae</taxon>
        <taxon>Chaetothyriales</taxon>
        <taxon>Cyphellophoraceae</taxon>
        <taxon>Cyphellophora</taxon>
    </lineage>
</organism>
<feature type="chain" id="PRO_5004823605" evidence="2">
    <location>
        <begin position="25"/>
        <end position="579"/>
    </location>
</feature>
<evidence type="ECO:0000313" key="6">
    <source>
        <dbReference type="Proteomes" id="UP000030752"/>
    </source>
</evidence>
<dbReference type="STRING" id="1220924.W2RMM0"/>
<dbReference type="EMBL" id="KB822724">
    <property type="protein sequence ID" value="ETN36938.1"/>
    <property type="molecule type" value="Genomic_DNA"/>
</dbReference>
<dbReference type="InParanoid" id="W2RMM0"/>
<dbReference type="VEuPathDB" id="FungiDB:HMPREF1541_07925"/>
<dbReference type="InterPro" id="IPR051478">
    <property type="entry name" value="Beta-lactamase-like_AB/R"/>
</dbReference>
<dbReference type="PANTHER" id="PTHR22935:SF95">
    <property type="entry name" value="BETA-LACTAMASE-LIKE 1-RELATED"/>
    <property type="match status" value="1"/>
</dbReference>
<gene>
    <name evidence="5" type="ORF">HMPREF1541_07925</name>
</gene>
<dbReference type="InterPro" id="IPR012338">
    <property type="entry name" value="Beta-lactam/transpept-like"/>
</dbReference>
<dbReference type="Pfam" id="PF26335">
    <property type="entry name" value="ARB_00930_C"/>
    <property type="match status" value="1"/>
</dbReference>
<evidence type="ECO:0000256" key="2">
    <source>
        <dbReference type="SAM" id="SignalP"/>
    </source>
</evidence>
<name>W2RMM0_CYPE1</name>
<reference evidence="5 6" key="1">
    <citation type="submission" date="2013-03" db="EMBL/GenBank/DDBJ databases">
        <title>The Genome Sequence of Phialophora europaea CBS 101466.</title>
        <authorList>
            <consortium name="The Broad Institute Genomics Platform"/>
            <person name="Cuomo C."/>
            <person name="de Hoog S."/>
            <person name="Gorbushina A."/>
            <person name="Walker B."/>
            <person name="Young S.K."/>
            <person name="Zeng Q."/>
            <person name="Gargeya S."/>
            <person name="Fitzgerald M."/>
            <person name="Haas B."/>
            <person name="Abouelleil A."/>
            <person name="Allen A.W."/>
            <person name="Alvarado L."/>
            <person name="Arachchi H.M."/>
            <person name="Berlin A.M."/>
            <person name="Chapman S.B."/>
            <person name="Gainer-Dewar J."/>
            <person name="Goldberg J."/>
            <person name="Griggs A."/>
            <person name="Gujja S."/>
            <person name="Hansen M."/>
            <person name="Howarth C."/>
            <person name="Imamovic A."/>
            <person name="Ireland A."/>
            <person name="Larimer J."/>
            <person name="McCowan C."/>
            <person name="Murphy C."/>
            <person name="Pearson M."/>
            <person name="Poon T.W."/>
            <person name="Priest M."/>
            <person name="Roberts A."/>
            <person name="Saif S."/>
            <person name="Shea T."/>
            <person name="Sisk P."/>
            <person name="Sykes S."/>
            <person name="Wortman J."/>
            <person name="Nusbaum C."/>
            <person name="Birren B."/>
        </authorList>
    </citation>
    <scope>NUCLEOTIDE SEQUENCE [LARGE SCALE GENOMIC DNA]</scope>
    <source>
        <strain evidence="5 6">CBS 101466</strain>
    </source>
</reference>
<dbReference type="eggNOG" id="ENOG502SJKK">
    <property type="taxonomic scope" value="Eukaryota"/>
</dbReference>
<dbReference type="HOGENOM" id="CLU_019706_0_0_1"/>
<feature type="domain" description="Beta-lactamase-related" evidence="3">
    <location>
        <begin position="95"/>
        <end position="392"/>
    </location>
</feature>
<dbReference type="InterPro" id="IPR058664">
    <property type="entry name" value="ARB_00930-like_C"/>
</dbReference>
<proteinExistence type="inferred from homology"/>
<accession>W2RMM0</accession>
<evidence type="ECO:0000313" key="5">
    <source>
        <dbReference type="EMBL" id="ETN36938.1"/>
    </source>
</evidence>
<dbReference type="AlphaFoldDB" id="W2RMM0"/>
<dbReference type="Pfam" id="PF00144">
    <property type="entry name" value="Beta-lactamase"/>
    <property type="match status" value="1"/>
</dbReference>
<dbReference type="GeneID" id="19975264"/>
<sequence>MYKPLSPTGPAFLLSSALVQIIAACPWLGPSLPPPSGQYLMQAWNDVEHKITSELSALLDPNTTSLSLQIVTASEQAPLFEFYHKATEHVFVGTDAGDELDGETVLRIGSVTKMFTVYALLLKCGFHCFDDPITKHVPELLQENASGANWEDITVGALASQMSGIGRDYANYDVAAIYPSSYIADLGLPAVDDAAVDPPLTTAAHVPPCGYNWTDSDGCTWDEALPLIQRMHTIFEPFYSPEYSNPNYQLLGRVLESLYDHTASYEEIMRDLVYTPLNLTRTWTYAPTDADVGTGLRAPGEAGLRSWNNSLGDEVPSGGSYMSNNDLARHLRAVMNHAQLSPVQTRRWLKPASFLGHMEGAIGMPWEIVRVDRGIKGVVDVYRKDGATPQYGESVYGLLDGWGVGYSAIVLYGDQTTLPIADVEEVIVAHLAAALEAAAHEQTQKVVTGRYADENENEIVLAVDEDGLYIDAWRNNGVDFLASYQRIMGATTPTEKRFSIYPAQLEGGDDGDASLRAVYRLSPESSSEAWYGCHSWVGLDLWRYASQPLDELVLVKDKLDGKVETVEWLGGRVRLTRAS</sequence>
<comment type="similarity">
    <text evidence="1">Belongs to the beta-lactamase family.</text>
</comment>